<protein>
    <submittedName>
        <fullName evidence="1">Uncharacterized protein</fullName>
    </submittedName>
</protein>
<reference evidence="1" key="1">
    <citation type="journal article" date="2023" name="GigaByte">
        <title>Genome assembly of the bearded iris, Iris pallida Lam.</title>
        <authorList>
            <person name="Bruccoleri R.E."/>
            <person name="Oakeley E.J."/>
            <person name="Faust A.M.E."/>
            <person name="Altorfer M."/>
            <person name="Dessus-Babus S."/>
            <person name="Burckhardt D."/>
            <person name="Oertli M."/>
            <person name="Naumann U."/>
            <person name="Petersen F."/>
            <person name="Wong J."/>
        </authorList>
    </citation>
    <scope>NUCLEOTIDE SEQUENCE</scope>
    <source>
        <strain evidence="1">GSM-AAB239-AS_SAM_17_03QT</strain>
    </source>
</reference>
<proteinExistence type="predicted"/>
<keyword evidence="2" id="KW-1185">Reference proteome</keyword>
<evidence type="ECO:0000313" key="1">
    <source>
        <dbReference type="EMBL" id="KAJ6818945.1"/>
    </source>
</evidence>
<comment type="caution">
    <text evidence="1">The sequence shown here is derived from an EMBL/GenBank/DDBJ whole genome shotgun (WGS) entry which is preliminary data.</text>
</comment>
<dbReference type="Proteomes" id="UP001140949">
    <property type="component" value="Unassembled WGS sequence"/>
</dbReference>
<sequence>MFRGSGRVLPWLLHVGRDADEFLPSYARAQRRCKCLLVDEDCGCSKSQERWLLHWCYAGARVEVGRDLDPTTPRLLAVEVRATQ</sequence>
<dbReference type="AlphaFoldDB" id="A0AAX6FS88"/>
<evidence type="ECO:0000313" key="2">
    <source>
        <dbReference type="Proteomes" id="UP001140949"/>
    </source>
</evidence>
<dbReference type="EMBL" id="JANAVB010026799">
    <property type="protein sequence ID" value="KAJ6818945.1"/>
    <property type="molecule type" value="Genomic_DNA"/>
</dbReference>
<organism evidence="1 2">
    <name type="scientific">Iris pallida</name>
    <name type="common">Sweet iris</name>
    <dbReference type="NCBI Taxonomy" id="29817"/>
    <lineage>
        <taxon>Eukaryota</taxon>
        <taxon>Viridiplantae</taxon>
        <taxon>Streptophyta</taxon>
        <taxon>Embryophyta</taxon>
        <taxon>Tracheophyta</taxon>
        <taxon>Spermatophyta</taxon>
        <taxon>Magnoliopsida</taxon>
        <taxon>Liliopsida</taxon>
        <taxon>Asparagales</taxon>
        <taxon>Iridaceae</taxon>
        <taxon>Iridoideae</taxon>
        <taxon>Irideae</taxon>
        <taxon>Iris</taxon>
    </lineage>
</organism>
<accession>A0AAX6FS88</accession>
<gene>
    <name evidence="1" type="ORF">M6B38_404430</name>
</gene>
<reference evidence="1" key="2">
    <citation type="submission" date="2023-04" db="EMBL/GenBank/DDBJ databases">
        <authorList>
            <person name="Bruccoleri R.E."/>
            <person name="Oakeley E.J."/>
            <person name="Faust A.-M."/>
            <person name="Dessus-Babus S."/>
            <person name="Altorfer M."/>
            <person name="Burckhardt D."/>
            <person name="Oertli M."/>
            <person name="Naumann U."/>
            <person name="Petersen F."/>
            <person name="Wong J."/>
        </authorList>
    </citation>
    <scope>NUCLEOTIDE SEQUENCE</scope>
    <source>
        <strain evidence="1">GSM-AAB239-AS_SAM_17_03QT</strain>
        <tissue evidence="1">Leaf</tissue>
    </source>
</reference>
<name>A0AAX6FS88_IRIPA</name>